<dbReference type="SUPFAM" id="SSF144091">
    <property type="entry name" value="Rhomboid-like"/>
    <property type="match status" value="1"/>
</dbReference>
<dbReference type="Gene3D" id="1.20.1540.10">
    <property type="entry name" value="Rhomboid-like"/>
    <property type="match status" value="1"/>
</dbReference>
<evidence type="ECO:0000256" key="6">
    <source>
        <dbReference type="ARBA" id="ARBA00023136"/>
    </source>
</evidence>
<keyword evidence="4 9" id="KW-0378">Hydrolase</keyword>
<dbReference type="EC" id="3.4.21.-" evidence="9"/>
<dbReference type="HOGENOM" id="CLU_055068_4_1_4"/>
<dbReference type="EMBL" id="CM000833">
    <property type="protein sequence ID" value="EET04523.1"/>
    <property type="molecule type" value="Genomic_DNA"/>
</dbReference>
<evidence type="ECO:0000256" key="3">
    <source>
        <dbReference type="ARBA" id="ARBA00022692"/>
    </source>
</evidence>
<dbReference type="MEROPS" id="S54.025"/>
<protein>
    <submittedName>
        <fullName evidence="9">Peptidase, S54 family</fullName>
        <ecNumber evidence="9">3.4.21.-</ecNumber>
    </submittedName>
</protein>
<dbReference type="InterPro" id="IPR022764">
    <property type="entry name" value="Peptidase_S54_rhomboid_dom"/>
</dbReference>
<dbReference type="Pfam" id="PF01694">
    <property type="entry name" value="Rhomboid"/>
    <property type="match status" value="1"/>
</dbReference>
<dbReference type="Proteomes" id="UP000001812">
    <property type="component" value="Chromosome II"/>
</dbReference>
<evidence type="ECO:0000256" key="1">
    <source>
        <dbReference type="ARBA" id="ARBA00004141"/>
    </source>
</evidence>
<dbReference type="GO" id="GO:0004252">
    <property type="term" value="F:serine-type endopeptidase activity"/>
    <property type="evidence" value="ECO:0007669"/>
    <property type="project" value="InterPro"/>
</dbReference>
<dbReference type="PANTHER" id="PTHR43731:SF14">
    <property type="entry name" value="PRESENILIN-ASSOCIATED RHOMBOID-LIKE PROTEIN, MITOCHONDRIAL"/>
    <property type="match status" value="1"/>
</dbReference>
<feature type="transmembrane region" description="Helical" evidence="7">
    <location>
        <begin position="114"/>
        <end position="133"/>
    </location>
</feature>
<name>A0A0E1VUH5_BURPE</name>
<keyword evidence="3 7" id="KW-0812">Transmembrane</keyword>
<sequence>MDQVNHVDGVERRVGRRAGGCAANPCATARGMGRAGTDGAARCAHNDRRRLTLSPVAAMTLAIVVLNVIGFFVELAAPERVLSLFALWPPRAGAGLPPAAAPAFHVWQLVTYSALHAGLSHLLFNMLGLVMFGRDVERALGRARFGALYLASVVCGALTQLALARYSAAAAAPTIGASAGVFGVLAAYALLYPSRRVVLLIPPIPMRAWVFALLYAGGELLLGVAGAASGIAHFAHLGGMFGAIALMLAWGRPRSEWPVQ</sequence>
<keyword evidence="6 7" id="KW-0472">Membrane</keyword>
<dbReference type="InterPro" id="IPR035952">
    <property type="entry name" value="Rhomboid-like_sf"/>
</dbReference>
<dbReference type="AlphaFoldDB" id="A0A0E1VUH5"/>
<feature type="domain" description="Peptidase S54 rhomboid" evidence="8">
    <location>
        <begin position="105"/>
        <end position="248"/>
    </location>
</feature>
<comment type="similarity">
    <text evidence="2">Belongs to the peptidase S54 family.</text>
</comment>
<feature type="transmembrane region" description="Helical" evidence="7">
    <location>
        <begin position="170"/>
        <end position="192"/>
    </location>
</feature>
<feature type="transmembrane region" description="Helical" evidence="7">
    <location>
        <begin position="145"/>
        <end position="164"/>
    </location>
</feature>
<evidence type="ECO:0000256" key="7">
    <source>
        <dbReference type="SAM" id="Phobius"/>
    </source>
</evidence>
<feature type="transmembrane region" description="Helical" evidence="7">
    <location>
        <begin position="204"/>
        <end position="225"/>
    </location>
</feature>
<organism evidence="9">
    <name type="scientific">Burkholderia pseudomallei 1710a</name>
    <dbReference type="NCBI Taxonomy" id="320371"/>
    <lineage>
        <taxon>Bacteria</taxon>
        <taxon>Pseudomonadati</taxon>
        <taxon>Pseudomonadota</taxon>
        <taxon>Betaproteobacteria</taxon>
        <taxon>Burkholderiales</taxon>
        <taxon>Burkholderiaceae</taxon>
        <taxon>Burkholderia</taxon>
        <taxon>pseudomallei group</taxon>
    </lineage>
</organism>
<evidence type="ECO:0000256" key="2">
    <source>
        <dbReference type="ARBA" id="ARBA00009045"/>
    </source>
</evidence>
<evidence type="ECO:0000256" key="5">
    <source>
        <dbReference type="ARBA" id="ARBA00022989"/>
    </source>
</evidence>
<evidence type="ECO:0000313" key="9">
    <source>
        <dbReference type="EMBL" id="EET04523.1"/>
    </source>
</evidence>
<evidence type="ECO:0000259" key="8">
    <source>
        <dbReference type="Pfam" id="PF01694"/>
    </source>
</evidence>
<dbReference type="PANTHER" id="PTHR43731">
    <property type="entry name" value="RHOMBOID PROTEASE"/>
    <property type="match status" value="1"/>
</dbReference>
<gene>
    <name evidence="9" type="ORF">BURPS1710A_A0645</name>
</gene>
<proteinExistence type="inferred from homology"/>
<feature type="transmembrane region" description="Helical" evidence="7">
    <location>
        <begin position="56"/>
        <end position="77"/>
    </location>
</feature>
<keyword evidence="5 7" id="KW-1133">Transmembrane helix</keyword>
<dbReference type="InterPro" id="IPR050925">
    <property type="entry name" value="Rhomboid_protease_S54"/>
</dbReference>
<accession>A0A0E1VUH5</accession>
<dbReference type="GO" id="GO:0016020">
    <property type="term" value="C:membrane"/>
    <property type="evidence" value="ECO:0007669"/>
    <property type="project" value="UniProtKB-SubCell"/>
</dbReference>
<reference evidence="9" key="1">
    <citation type="submission" date="2009-05" db="EMBL/GenBank/DDBJ databases">
        <authorList>
            <person name="Harkins D.M."/>
            <person name="DeShazer D."/>
            <person name="Woods D.E."/>
            <person name="Brinkac L.M."/>
            <person name="Brown K.A."/>
            <person name="Hung G.C."/>
            <person name="Tuanyok A."/>
            <person name="Zhang B."/>
            <person name="Nierman W.C."/>
        </authorList>
    </citation>
    <scope>NUCLEOTIDE SEQUENCE [LARGE SCALE GENOMIC DNA]</scope>
    <source>
        <strain evidence="9">1710a</strain>
    </source>
</reference>
<comment type="subcellular location">
    <subcellularLocation>
        <location evidence="1">Membrane</location>
        <topology evidence="1">Multi-pass membrane protein</topology>
    </subcellularLocation>
</comment>
<evidence type="ECO:0000256" key="4">
    <source>
        <dbReference type="ARBA" id="ARBA00022801"/>
    </source>
</evidence>
<feature type="transmembrane region" description="Helical" evidence="7">
    <location>
        <begin position="231"/>
        <end position="250"/>
    </location>
</feature>